<keyword evidence="2" id="KW-1185">Reference proteome</keyword>
<proteinExistence type="predicted"/>
<evidence type="ECO:0000313" key="1">
    <source>
        <dbReference type="Ensembl" id="ENSSHBP00005023931.1"/>
    </source>
</evidence>
<organism evidence="1 2">
    <name type="scientific">Strigops habroptila</name>
    <name type="common">Kakapo</name>
    <dbReference type="NCBI Taxonomy" id="2489341"/>
    <lineage>
        <taxon>Eukaryota</taxon>
        <taxon>Metazoa</taxon>
        <taxon>Chordata</taxon>
        <taxon>Craniata</taxon>
        <taxon>Vertebrata</taxon>
        <taxon>Euteleostomi</taxon>
        <taxon>Archelosauria</taxon>
        <taxon>Archosauria</taxon>
        <taxon>Dinosauria</taxon>
        <taxon>Saurischia</taxon>
        <taxon>Theropoda</taxon>
        <taxon>Coelurosauria</taxon>
        <taxon>Aves</taxon>
        <taxon>Neognathae</taxon>
        <taxon>Neoaves</taxon>
        <taxon>Telluraves</taxon>
        <taxon>Australaves</taxon>
        <taxon>Psittaciformes</taxon>
        <taxon>Psittacidae</taxon>
        <taxon>Strigops</taxon>
    </lineage>
</organism>
<dbReference type="OMA" id="NEPNIRH"/>
<name>A0A672V828_STRHB</name>
<dbReference type="GeneTree" id="ENSGT01150000287124"/>
<dbReference type="InParanoid" id="A0A672V828"/>
<reference evidence="1" key="3">
    <citation type="submission" date="2025-09" db="UniProtKB">
        <authorList>
            <consortium name="Ensembl"/>
        </authorList>
    </citation>
    <scope>IDENTIFICATION</scope>
</reference>
<reference evidence="1" key="2">
    <citation type="submission" date="2025-08" db="UniProtKB">
        <authorList>
            <consortium name="Ensembl"/>
        </authorList>
    </citation>
    <scope>IDENTIFICATION</scope>
</reference>
<dbReference type="AlphaFoldDB" id="A0A672V828"/>
<sequence length="98" mass="11633">INMTRNSSRPMLNKAGRDIIKAKSRVRIPLAPLMRRRIRPILASRTTLNKVGDTKYFSITLARNIPVKHKNRIKRVTFYHRLHLPKQSMNKEQLYPWN</sequence>
<reference evidence="1 2" key="1">
    <citation type="submission" date="2019-11" db="EMBL/GenBank/DDBJ databases">
        <title>Strigops habroptila (kakapo) genome, bStrHab1, primary haplotype, v2.</title>
        <authorList>
            <person name="Jarvis E.D."/>
            <person name="Howard J."/>
            <person name="Rhie A."/>
            <person name="Phillippy A."/>
            <person name="Korlach J."/>
            <person name="Digby A."/>
            <person name="Iorns D."/>
            <person name="Eason D."/>
            <person name="Robertson B."/>
            <person name="Raemaekers T."/>
            <person name="Howe K."/>
            <person name="Lewin H."/>
            <person name="Damas J."/>
            <person name="Hastie A."/>
            <person name="Tracey A."/>
            <person name="Chow W."/>
            <person name="Fedrigo O."/>
        </authorList>
    </citation>
    <scope>NUCLEOTIDE SEQUENCE [LARGE SCALE GENOMIC DNA]</scope>
</reference>
<accession>A0A672V828</accession>
<dbReference type="Ensembl" id="ENSSHBT00005028475.1">
    <property type="protein sequence ID" value="ENSSHBP00005023931.1"/>
    <property type="gene ID" value="ENSSHBG00005019993.1"/>
</dbReference>
<evidence type="ECO:0000313" key="2">
    <source>
        <dbReference type="Proteomes" id="UP000472266"/>
    </source>
</evidence>
<dbReference type="Proteomes" id="UP000472266">
    <property type="component" value="Chromosome 6"/>
</dbReference>
<protein>
    <submittedName>
        <fullName evidence="1">Uncharacterized protein</fullName>
    </submittedName>
</protein>